<dbReference type="InterPro" id="IPR018990">
    <property type="entry name" value="Prot_inh_I42_chagasin"/>
</dbReference>
<name>A0A517YPI0_9BACT</name>
<dbReference type="OrthoDB" id="5506354at2"/>
<proteinExistence type="predicted"/>
<evidence type="ECO:0000259" key="3">
    <source>
        <dbReference type="Pfam" id="PF09394"/>
    </source>
</evidence>
<keyword evidence="2" id="KW-0789">Thiol protease inhibitor</keyword>
<dbReference type="SUPFAM" id="SSF141066">
    <property type="entry name" value="ICP-like"/>
    <property type="match status" value="1"/>
</dbReference>
<dbReference type="EMBL" id="CP036425">
    <property type="protein sequence ID" value="QDU32129.1"/>
    <property type="molecule type" value="Genomic_DNA"/>
</dbReference>
<dbReference type="Pfam" id="PF09394">
    <property type="entry name" value="Inhibitor_I42"/>
    <property type="match status" value="1"/>
</dbReference>
<organism evidence="4 5">
    <name type="scientific">Poriferisphaera corsica</name>
    <dbReference type="NCBI Taxonomy" id="2528020"/>
    <lineage>
        <taxon>Bacteria</taxon>
        <taxon>Pseudomonadati</taxon>
        <taxon>Planctomycetota</taxon>
        <taxon>Phycisphaerae</taxon>
        <taxon>Phycisphaerales</taxon>
        <taxon>Phycisphaeraceae</taxon>
        <taxon>Poriferisphaera</taxon>
    </lineage>
</organism>
<dbReference type="Proteomes" id="UP000317369">
    <property type="component" value="Chromosome"/>
</dbReference>
<gene>
    <name evidence="4" type="ORF">KS4_01580</name>
</gene>
<evidence type="ECO:0000313" key="4">
    <source>
        <dbReference type="EMBL" id="QDU32129.1"/>
    </source>
</evidence>
<dbReference type="InterPro" id="IPR036331">
    <property type="entry name" value="Chagasin-like_sf"/>
</dbReference>
<keyword evidence="1" id="KW-0646">Protease inhibitor</keyword>
<keyword evidence="5" id="KW-1185">Reference proteome</keyword>
<dbReference type="Gene3D" id="2.60.40.2020">
    <property type="match status" value="1"/>
</dbReference>
<dbReference type="InterPro" id="IPR052781">
    <property type="entry name" value="Cys_protease_inhibitor_I42"/>
</dbReference>
<dbReference type="RefSeq" id="WP_145073188.1">
    <property type="nucleotide sequence ID" value="NZ_CP036425.1"/>
</dbReference>
<dbReference type="PANTHER" id="PTHR36530">
    <property type="entry name" value="INHIBITOR OF CYSTEINE PEPTIDASE"/>
    <property type="match status" value="1"/>
</dbReference>
<dbReference type="PANTHER" id="PTHR36530:SF1">
    <property type="entry name" value="AMOEBIASIN-1"/>
    <property type="match status" value="1"/>
</dbReference>
<dbReference type="KEGG" id="pcor:KS4_01580"/>
<dbReference type="PROSITE" id="PS51257">
    <property type="entry name" value="PROKAR_LIPOPROTEIN"/>
    <property type="match status" value="1"/>
</dbReference>
<dbReference type="GO" id="GO:0004869">
    <property type="term" value="F:cysteine-type endopeptidase inhibitor activity"/>
    <property type="evidence" value="ECO:0007669"/>
    <property type="project" value="UniProtKB-KW"/>
</dbReference>
<protein>
    <submittedName>
        <fullName evidence="4">Chagasin family peptidase inhibitor I42</fullName>
    </submittedName>
</protein>
<evidence type="ECO:0000313" key="5">
    <source>
        <dbReference type="Proteomes" id="UP000317369"/>
    </source>
</evidence>
<feature type="domain" description="Proteinase inhibitor I42 chagasin" evidence="3">
    <location>
        <begin position="60"/>
        <end position="151"/>
    </location>
</feature>
<reference evidence="4 5" key="1">
    <citation type="submission" date="2019-02" db="EMBL/GenBank/DDBJ databases">
        <title>Deep-cultivation of Planctomycetes and their phenomic and genomic characterization uncovers novel biology.</title>
        <authorList>
            <person name="Wiegand S."/>
            <person name="Jogler M."/>
            <person name="Boedeker C."/>
            <person name="Pinto D."/>
            <person name="Vollmers J."/>
            <person name="Rivas-Marin E."/>
            <person name="Kohn T."/>
            <person name="Peeters S.H."/>
            <person name="Heuer A."/>
            <person name="Rast P."/>
            <person name="Oberbeckmann S."/>
            <person name="Bunk B."/>
            <person name="Jeske O."/>
            <person name="Meyerdierks A."/>
            <person name="Storesund J.E."/>
            <person name="Kallscheuer N."/>
            <person name="Luecker S."/>
            <person name="Lage O.M."/>
            <person name="Pohl T."/>
            <person name="Merkel B.J."/>
            <person name="Hornburger P."/>
            <person name="Mueller R.-W."/>
            <person name="Bruemmer F."/>
            <person name="Labrenz M."/>
            <person name="Spormann A.M."/>
            <person name="Op den Camp H."/>
            <person name="Overmann J."/>
            <person name="Amann R."/>
            <person name="Jetten M.S.M."/>
            <person name="Mascher T."/>
            <person name="Medema M.H."/>
            <person name="Devos D.P."/>
            <person name="Kaster A.-K."/>
            <person name="Ovreas L."/>
            <person name="Rohde M."/>
            <person name="Galperin M.Y."/>
            <person name="Jogler C."/>
        </authorList>
    </citation>
    <scope>NUCLEOTIDE SEQUENCE [LARGE SCALE GENOMIC DNA]</scope>
    <source>
        <strain evidence="4 5">KS4</strain>
    </source>
</reference>
<evidence type="ECO:0000256" key="2">
    <source>
        <dbReference type="ARBA" id="ARBA00022704"/>
    </source>
</evidence>
<sequence>MAISDLRIILVAIGVVLWASAMVGCQEPYYPTAKTMKTLDGRGKKVEVVSGEDNGALVYIKTGESLHVRLRADPTTGFLWTLSQDRREILAPVGRPLFEPDEDEEGKAVGTGGIRTWIFLANKTGLVNLKFIYHRPYEKDEEPMKVFRVTVNVVKGETANYPVVQEDGEGSEHGRGRYY</sequence>
<dbReference type="AlphaFoldDB" id="A0A517YPI0"/>
<evidence type="ECO:0000256" key="1">
    <source>
        <dbReference type="ARBA" id="ARBA00022690"/>
    </source>
</evidence>
<accession>A0A517YPI0</accession>